<dbReference type="Proteomes" id="UP001434883">
    <property type="component" value="Unassembled WGS sequence"/>
</dbReference>
<dbReference type="EMBL" id="JAHRIN010017181">
    <property type="protein sequence ID" value="MEQ2196917.1"/>
    <property type="molecule type" value="Genomic_DNA"/>
</dbReference>
<sequence length="66" mass="7606">SASSVQMSPRHDILINHYIHCPPSESWILKRCWREGQWNASVALKTGIDLELGFVFCICFPQEKKC</sequence>
<keyword evidence="2" id="KW-1185">Reference proteome</keyword>
<protein>
    <submittedName>
        <fullName evidence="1">Uncharacterized protein</fullName>
    </submittedName>
</protein>
<accession>A0ABV0QN73</accession>
<gene>
    <name evidence="1" type="ORF">XENOCAPTIV_017987</name>
</gene>
<reference evidence="1 2" key="1">
    <citation type="submission" date="2021-06" db="EMBL/GenBank/DDBJ databases">
        <authorList>
            <person name="Palmer J.M."/>
        </authorList>
    </citation>
    <scope>NUCLEOTIDE SEQUENCE [LARGE SCALE GENOMIC DNA]</scope>
    <source>
        <strain evidence="1 2">XC_2019</strain>
        <tissue evidence="1">Muscle</tissue>
    </source>
</reference>
<feature type="non-terminal residue" evidence="1">
    <location>
        <position position="1"/>
    </location>
</feature>
<name>A0ABV0QN73_9TELE</name>
<evidence type="ECO:0000313" key="2">
    <source>
        <dbReference type="Proteomes" id="UP001434883"/>
    </source>
</evidence>
<comment type="caution">
    <text evidence="1">The sequence shown here is derived from an EMBL/GenBank/DDBJ whole genome shotgun (WGS) entry which is preliminary data.</text>
</comment>
<proteinExistence type="predicted"/>
<evidence type="ECO:0000313" key="1">
    <source>
        <dbReference type="EMBL" id="MEQ2196917.1"/>
    </source>
</evidence>
<organism evidence="1 2">
    <name type="scientific">Xenoophorus captivus</name>
    <dbReference type="NCBI Taxonomy" id="1517983"/>
    <lineage>
        <taxon>Eukaryota</taxon>
        <taxon>Metazoa</taxon>
        <taxon>Chordata</taxon>
        <taxon>Craniata</taxon>
        <taxon>Vertebrata</taxon>
        <taxon>Euteleostomi</taxon>
        <taxon>Actinopterygii</taxon>
        <taxon>Neopterygii</taxon>
        <taxon>Teleostei</taxon>
        <taxon>Neoteleostei</taxon>
        <taxon>Acanthomorphata</taxon>
        <taxon>Ovalentaria</taxon>
        <taxon>Atherinomorphae</taxon>
        <taxon>Cyprinodontiformes</taxon>
        <taxon>Goodeidae</taxon>
        <taxon>Xenoophorus</taxon>
    </lineage>
</organism>